<name>A0A918T9H3_STRCJ</name>
<dbReference type="EMBL" id="BMVB01000001">
    <property type="protein sequence ID" value="GHC34026.1"/>
    <property type="molecule type" value="Genomic_DNA"/>
</dbReference>
<feature type="chain" id="PRO_5038473892" description="DUF1023 domain-containing protein" evidence="2">
    <location>
        <begin position="20"/>
        <end position="414"/>
    </location>
</feature>
<dbReference type="AlphaFoldDB" id="A0A918T9H3"/>
<feature type="region of interest" description="Disordered" evidence="1">
    <location>
        <begin position="379"/>
        <end position="414"/>
    </location>
</feature>
<organism evidence="4 5">
    <name type="scientific">Streptomyces cinnamoneus</name>
    <name type="common">Streptoverticillium cinnamoneum</name>
    <dbReference type="NCBI Taxonomy" id="53446"/>
    <lineage>
        <taxon>Bacteria</taxon>
        <taxon>Bacillati</taxon>
        <taxon>Actinomycetota</taxon>
        <taxon>Actinomycetes</taxon>
        <taxon>Kitasatosporales</taxon>
        <taxon>Streptomycetaceae</taxon>
        <taxon>Streptomyces</taxon>
        <taxon>Streptomyces cinnamoneus group</taxon>
    </lineage>
</organism>
<evidence type="ECO:0000259" key="3">
    <source>
        <dbReference type="Pfam" id="PF06259"/>
    </source>
</evidence>
<dbReference type="InterPro" id="IPR010427">
    <property type="entry name" value="DUF1023"/>
</dbReference>
<feature type="signal peptide" evidence="2">
    <location>
        <begin position="1"/>
        <end position="19"/>
    </location>
</feature>
<reference evidence="4" key="2">
    <citation type="submission" date="2020-09" db="EMBL/GenBank/DDBJ databases">
        <authorList>
            <person name="Sun Q."/>
            <person name="Ohkuma M."/>
        </authorList>
    </citation>
    <scope>NUCLEOTIDE SEQUENCE</scope>
    <source>
        <strain evidence="4">JCM 4633</strain>
    </source>
</reference>
<gene>
    <name evidence="4" type="ORF">GCM10010507_03390</name>
</gene>
<evidence type="ECO:0000256" key="1">
    <source>
        <dbReference type="SAM" id="MobiDB-lite"/>
    </source>
</evidence>
<comment type="caution">
    <text evidence="4">The sequence shown here is derived from an EMBL/GenBank/DDBJ whole genome shotgun (WGS) entry which is preliminary data.</text>
</comment>
<evidence type="ECO:0000313" key="5">
    <source>
        <dbReference type="Proteomes" id="UP000646244"/>
    </source>
</evidence>
<dbReference type="RefSeq" id="WP_190107776.1">
    <property type="nucleotide sequence ID" value="NZ_BMVB01000001.1"/>
</dbReference>
<feature type="domain" description="DUF1023" evidence="3">
    <location>
        <begin position="152"/>
        <end position="329"/>
    </location>
</feature>
<sequence length="414" mass="43083">MRRFKRTLAAVALATTVMAGTAGWAVGGEQTVVTGPPAGAAAAWRADGSLHRPLPDPATASPAGVARFFATLDDRQQQELAARHPLIVGNFDGAPLPLRYAANRRAVGAERDLQRARAADPALPAHERERAGERAGRCARLLAPGRQILAFDPRGRGRLAEVHGDLAAARRTAVVVPGSDIDLDSFDRTKDHYGTPAGMARSLLAETARQAPGTPTAVIAWAGYTTPVGVGLDAATGRLAESGAEQLDRFLSGLAALAPAAPPALFCHSYGSVLCGLAVHGLDGSEVADLVVLGSPGMRADSAADLHTGARIWATRRNGADWIGKVPNVRLFGLGHGADPTSAGFGARTVPSDGSHGHSDYFTPGTASLRSFAAITLGTPAGARQPRTAHRRTPGKPIGEDRSAIYRDGHDRPR</sequence>
<proteinExistence type="predicted"/>
<keyword evidence="2" id="KW-0732">Signal</keyword>
<accession>A0A918T9H3</accession>
<dbReference type="Proteomes" id="UP000646244">
    <property type="component" value="Unassembled WGS sequence"/>
</dbReference>
<protein>
    <recommendedName>
        <fullName evidence="3">DUF1023 domain-containing protein</fullName>
    </recommendedName>
</protein>
<feature type="compositionally biased region" description="Basic and acidic residues" evidence="1">
    <location>
        <begin position="398"/>
        <end position="414"/>
    </location>
</feature>
<dbReference type="Pfam" id="PF06259">
    <property type="entry name" value="Abhydrolase_8"/>
    <property type="match status" value="1"/>
</dbReference>
<dbReference type="SUPFAM" id="SSF53474">
    <property type="entry name" value="alpha/beta-Hydrolases"/>
    <property type="match status" value="1"/>
</dbReference>
<dbReference type="Gene3D" id="3.40.50.1820">
    <property type="entry name" value="alpha/beta hydrolase"/>
    <property type="match status" value="1"/>
</dbReference>
<evidence type="ECO:0000313" key="4">
    <source>
        <dbReference type="EMBL" id="GHC34026.1"/>
    </source>
</evidence>
<dbReference type="InterPro" id="IPR029058">
    <property type="entry name" value="AB_hydrolase_fold"/>
</dbReference>
<evidence type="ECO:0000256" key="2">
    <source>
        <dbReference type="SAM" id="SignalP"/>
    </source>
</evidence>
<reference evidence="4" key="1">
    <citation type="journal article" date="2014" name="Int. J. Syst. Evol. Microbiol.">
        <title>Complete genome sequence of Corynebacterium casei LMG S-19264T (=DSM 44701T), isolated from a smear-ripened cheese.</title>
        <authorList>
            <consortium name="US DOE Joint Genome Institute (JGI-PGF)"/>
            <person name="Walter F."/>
            <person name="Albersmeier A."/>
            <person name="Kalinowski J."/>
            <person name="Ruckert C."/>
        </authorList>
    </citation>
    <scope>NUCLEOTIDE SEQUENCE</scope>
    <source>
        <strain evidence="4">JCM 4633</strain>
    </source>
</reference>